<proteinExistence type="inferred from homology"/>
<sequence length="638" mass="73337">MQDTGIIALGSGNKTGDLYFVHDLSAKADRVQPRFQTFHKEQLQMPIHSLDWSGNHLLVGSNRGVTKLYSIRERKVTQVAEYVAPTQEEKNQYYASYPLNSYVKAVEFAPYYCAQEVHKAWQSVGMIFDQKVTTNRFLTTSINRLHIWDVLQENKPEMSFTREDQVINCASWSPHSPHNLIAFGSGNGLHLMDTRTCTLVWSAHEAHARPIRDTRFNPFIPYWLASGGEDGLVNIWDIRSCYHAPVAKVDGHQGVINKIAWSSMRCENLNTVSSDGTMKMWMLSPEAIPVWDTLHHLATQPKHTLFDDDAGEPEVLALVGAIGVGTWGRSDANPVFVGEDIEPSKGSVVAICPSKIRPGQYYCATNRGQLTSQRMRFNQRDRLDYHHRYDDNKDPLAYEIEHNIYCRQIKIAKQNLQKLKEPVQDEEQNRRIRQEQAAFLEDCLKPSDAIVDWEIDSLPDKKDRRVSRRLWNQDDLWDFTVNTFRKDLAYWSDRIPPNASTRYNYPFDMTSMIFASDHPTEEEPVHGEDDNGKEYGTDEEKQLEKERTPSPIRPEDTANIRIVGDDPPIWTNPDVKRTSSRPMSVSSTGTDRLRPSALKRVFSRRQQQPLREPPLREHTPPITDNQRTDRRNALHASK</sequence>
<evidence type="ECO:0000256" key="5">
    <source>
        <dbReference type="SAM" id="MobiDB-lite"/>
    </source>
</evidence>
<evidence type="ECO:0000256" key="1">
    <source>
        <dbReference type="ARBA" id="ARBA00005672"/>
    </source>
</evidence>
<dbReference type="InterPro" id="IPR001680">
    <property type="entry name" value="WD40_rpt"/>
</dbReference>
<dbReference type="PANTHER" id="PTHR14205:SF15">
    <property type="entry name" value="EARP AND GARP COMPLEX-INTERACTING PROTEIN 1"/>
    <property type="match status" value="1"/>
</dbReference>
<dbReference type="InterPro" id="IPR036322">
    <property type="entry name" value="WD40_repeat_dom_sf"/>
</dbReference>
<feature type="repeat" description="WD" evidence="4">
    <location>
        <begin position="249"/>
        <end position="281"/>
    </location>
</feature>
<dbReference type="Proteomes" id="UP000605846">
    <property type="component" value="Unassembled WGS sequence"/>
</dbReference>
<evidence type="ECO:0000256" key="3">
    <source>
        <dbReference type="ARBA" id="ARBA00022737"/>
    </source>
</evidence>
<dbReference type="Gene3D" id="2.130.10.10">
    <property type="entry name" value="YVTN repeat-like/Quinoprotein amine dehydrogenase"/>
    <property type="match status" value="1"/>
</dbReference>
<dbReference type="PANTHER" id="PTHR14205">
    <property type="entry name" value="WD-REPEAT PROTEIN"/>
    <property type="match status" value="1"/>
</dbReference>
<feature type="compositionally biased region" description="Basic and acidic residues" evidence="5">
    <location>
        <begin position="518"/>
        <end position="558"/>
    </location>
</feature>
<name>A0A8H7BUG1_9FUNG</name>
<evidence type="ECO:0000256" key="2">
    <source>
        <dbReference type="ARBA" id="ARBA00022574"/>
    </source>
</evidence>
<feature type="repeat" description="WD" evidence="4">
    <location>
        <begin position="204"/>
        <end position="240"/>
    </location>
</feature>
<dbReference type="PROSITE" id="PS50294">
    <property type="entry name" value="WD_REPEATS_REGION"/>
    <property type="match status" value="1"/>
</dbReference>
<feature type="compositionally biased region" description="Polar residues" evidence="5">
    <location>
        <begin position="580"/>
        <end position="590"/>
    </location>
</feature>
<dbReference type="AlphaFoldDB" id="A0A8H7BUG1"/>
<comment type="similarity">
    <text evidence="1">Belongs to the WD repeat EIPR1 family.</text>
</comment>
<accession>A0A8H7BUG1</accession>
<protein>
    <recommendedName>
        <fullName evidence="6">EIPR1-like beta-propeller domain-containing protein</fullName>
    </recommendedName>
</protein>
<comment type="caution">
    <text evidence="7">The sequence shown here is derived from an EMBL/GenBank/DDBJ whole genome shotgun (WGS) entry which is preliminary data.</text>
</comment>
<evidence type="ECO:0000259" key="6">
    <source>
        <dbReference type="Pfam" id="PF23609"/>
    </source>
</evidence>
<reference evidence="7" key="1">
    <citation type="submission" date="2020-01" db="EMBL/GenBank/DDBJ databases">
        <title>Genome Sequencing of Three Apophysomyces-Like Fungal Strains Confirms a Novel Fungal Genus in the Mucoromycota with divergent Burkholderia-like Endosymbiotic Bacteria.</title>
        <authorList>
            <person name="Stajich J.E."/>
            <person name="Macias A.M."/>
            <person name="Carter-House D."/>
            <person name="Lovett B."/>
            <person name="Kasson L.R."/>
            <person name="Berry K."/>
            <person name="Grigoriev I."/>
            <person name="Chang Y."/>
            <person name="Spatafora J."/>
            <person name="Kasson M.T."/>
        </authorList>
    </citation>
    <scope>NUCLEOTIDE SEQUENCE</scope>
    <source>
        <strain evidence="7">NRRL A-21654</strain>
    </source>
</reference>
<dbReference type="OrthoDB" id="361494at2759"/>
<feature type="domain" description="EIPR1-like beta-propeller" evidence="6">
    <location>
        <begin position="126"/>
        <end position="281"/>
    </location>
</feature>
<dbReference type="PROSITE" id="PS00678">
    <property type="entry name" value="WD_REPEATS_1"/>
    <property type="match status" value="1"/>
</dbReference>
<keyword evidence="8" id="KW-1185">Reference proteome</keyword>
<keyword evidence="3" id="KW-0677">Repeat</keyword>
<dbReference type="SMART" id="SM00320">
    <property type="entry name" value="WD40"/>
    <property type="match status" value="4"/>
</dbReference>
<dbReference type="InterPro" id="IPR040323">
    <property type="entry name" value="EIPR1"/>
</dbReference>
<dbReference type="PROSITE" id="PS50082">
    <property type="entry name" value="WD_REPEATS_2"/>
    <property type="match status" value="2"/>
</dbReference>
<dbReference type="GO" id="GO:0016567">
    <property type="term" value="P:protein ubiquitination"/>
    <property type="evidence" value="ECO:0007669"/>
    <property type="project" value="TreeGrafter"/>
</dbReference>
<keyword evidence="2 4" id="KW-0853">WD repeat</keyword>
<evidence type="ECO:0000256" key="4">
    <source>
        <dbReference type="PROSITE-ProRule" id="PRU00221"/>
    </source>
</evidence>
<gene>
    <name evidence="7" type="ORF">EC973_007241</name>
</gene>
<evidence type="ECO:0000313" key="7">
    <source>
        <dbReference type="EMBL" id="KAF7727686.1"/>
    </source>
</evidence>
<dbReference type="EMBL" id="JABAYA010000051">
    <property type="protein sequence ID" value="KAF7727686.1"/>
    <property type="molecule type" value="Genomic_DNA"/>
</dbReference>
<dbReference type="SUPFAM" id="SSF50978">
    <property type="entry name" value="WD40 repeat-like"/>
    <property type="match status" value="1"/>
</dbReference>
<organism evidence="7 8">
    <name type="scientific">Apophysomyces ossiformis</name>
    <dbReference type="NCBI Taxonomy" id="679940"/>
    <lineage>
        <taxon>Eukaryota</taxon>
        <taxon>Fungi</taxon>
        <taxon>Fungi incertae sedis</taxon>
        <taxon>Mucoromycota</taxon>
        <taxon>Mucoromycotina</taxon>
        <taxon>Mucoromycetes</taxon>
        <taxon>Mucorales</taxon>
        <taxon>Mucorineae</taxon>
        <taxon>Mucoraceae</taxon>
        <taxon>Apophysomyces</taxon>
    </lineage>
</organism>
<dbReference type="InterPro" id="IPR059104">
    <property type="entry name" value="Beta-prop_EIPR1-like"/>
</dbReference>
<evidence type="ECO:0000313" key="8">
    <source>
        <dbReference type="Proteomes" id="UP000605846"/>
    </source>
</evidence>
<dbReference type="InterPro" id="IPR019775">
    <property type="entry name" value="WD40_repeat_CS"/>
</dbReference>
<dbReference type="Pfam" id="PF23609">
    <property type="entry name" value="Beta-prop_EIPR1"/>
    <property type="match status" value="1"/>
</dbReference>
<feature type="region of interest" description="Disordered" evidence="5">
    <location>
        <begin position="518"/>
        <end position="638"/>
    </location>
</feature>
<dbReference type="InterPro" id="IPR015943">
    <property type="entry name" value="WD40/YVTN_repeat-like_dom_sf"/>
</dbReference>